<name>A0A7X4YSX3_9BACL</name>
<reference evidence="3 4" key="1">
    <citation type="submission" date="2020-01" db="EMBL/GenBank/DDBJ databases">
        <title>Paenibacillus soybeanensis sp. nov. isolated from the nodules of soybean (Glycine max(L.) Merr).</title>
        <authorList>
            <person name="Wang H."/>
        </authorList>
    </citation>
    <scope>NUCLEOTIDE SEQUENCE [LARGE SCALE GENOMIC DNA]</scope>
    <source>
        <strain evidence="3 4">DSM 23054</strain>
    </source>
</reference>
<feature type="domain" description="N-acetyltransferase" evidence="1">
    <location>
        <begin position="1"/>
        <end position="118"/>
    </location>
</feature>
<evidence type="ECO:0000259" key="2">
    <source>
        <dbReference type="PROSITE" id="PS51729"/>
    </source>
</evidence>
<keyword evidence="4" id="KW-1185">Reference proteome</keyword>
<dbReference type="PROSITE" id="PS51186">
    <property type="entry name" value="GNAT"/>
    <property type="match status" value="1"/>
</dbReference>
<evidence type="ECO:0000313" key="4">
    <source>
        <dbReference type="Proteomes" id="UP000558113"/>
    </source>
</evidence>
<dbReference type="InterPro" id="IPR000182">
    <property type="entry name" value="GNAT_dom"/>
</dbReference>
<dbReference type="OrthoDB" id="9793389at2"/>
<dbReference type="GO" id="GO:0016747">
    <property type="term" value="F:acyltransferase activity, transferring groups other than amino-acyl groups"/>
    <property type="evidence" value="ECO:0007669"/>
    <property type="project" value="InterPro"/>
</dbReference>
<dbReference type="InterPro" id="IPR016181">
    <property type="entry name" value="Acyl_CoA_acyltransferase"/>
</dbReference>
<proteinExistence type="predicted"/>
<dbReference type="PROSITE" id="PS51729">
    <property type="entry name" value="GNAT_YJDJ"/>
    <property type="match status" value="1"/>
</dbReference>
<dbReference type="PANTHER" id="PTHR31435:SF10">
    <property type="entry name" value="BSR4717 PROTEIN"/>
    <property type="match status" value="1"/>
</dbReference>
<evidence type="ECO:0000259" key="1">
    <source>
        <dbReference type="PROSITE" id="PS51186"/>
    </source>
</evidence>
<dbReference type="InterPro" id="IPR045057">
    <property type="entry name" value="Gcn5-rel_NAT"/>
</dbReference>
<evidence type="ECO:0000313" key="3">
    <source>
        <dbReference type="EMBL" id="NBC70949.1"/>
    </source>
</evidence>
<comment type="caution">
    <text evidence="3">The sequence shown here is derived from an EMBL/GenBank/DDBJ whole genome shotgun (WGS) entry which is preliminary data.</text>
</comment>
<dbReference type="AlphaFoldDB" id="A0A7X4YSX3"/>
<dbReference type="CDD" id="cd04301">
    <property type="entry name" value="NAT_SF"/>
    <property type="match status" value="1"/>
</dbReference>
<keyword evidence="3" id="KW-0808">Transferase</keyword>
<dbReference type="Gene3D" id="3.40.630.30">
    <property type="match status" value="1"/>
</dbReference>
<dbReference type="SUPFAM" id="SSF55729">
    <property type="entry name" value="Acyl-CoA N-acyltransferases (Nat)"/>
    <property type="match status" value="1"/>
</dbReference>
<organism evidence="3 4">
    <name type="scientific">Paenibacillus sacheonensis</name>
    <dbReference type="NCBI Taxonomy" id="742054"/>
    <lineage>
        <taxon>Bacteria</taxon>
        <taxon>Bacillati</taxon>
        <taxon>Bacillota</taxon>
        <taxon>Bacilli</taxon>
        <taxon>Bacillales</taxon>
        <taxon>Paenibacillaceae</taxon>
        <taxon>Paenibacillus</taxon>
    </lineage>
</organism>
<sequence length="118" mass="13348">MNGNEEPIRPEDVPAEDIIAQRQGNGYILKGVGGQIGEITYRLVDVDTWILDHTYVDPQYRGGNLAKQLLNLVVDDAREKGRKIIPACAYALAQFKRNPEYADVWEKTEKEANYSDHS</sequence>
<gene>
    <name evidence="3" type="ORF">GT003_18265</name>
</gene>
<dbReference type="Proteomes" id="UP000558113">
    <property type="component" value="Unassembled WGS sequence"/>
</dbReference>
<dbReference type="PANTHER" id="PTHR31435">
    <property type="entry name" value="PROTEIN NATD1"/>
    <property type="match status" value="1"/>
</dbReference>
<dbReference type="InterPro" id="IPR031165">
    <property type="entry name" value="GNAT_YJDJ"/>
</dbReference>
<dbReference type="Pfam" id="PF14542">
    <property type="entry name" value="Acetyltransf_CG"/>
    <property type="match status" value="1"/>
</dbReference>
<dbReference type="EMBL" id="JAAAMU010000009">
    <property type="protein sequence ID" value="NBC70949.1"/>
    <property type="molecule type" value="Genomic_DNA"/>
</dbReference>
<protein>
    <submittedName>
        <fullName evidence="3">GNAT family N-acetyltransferase</fullName>
    </submittedName>
</protein>
<feature type="domain" description="N-acetyltransferase" evidence="2">
    <location>
        <begin position="19"/>
        <end position="106"/>
    </location>
</feature>
<accession>A0A7X4YSX3</accession>